<comment type="caution">
    <text evidence="2">The sequence shown here is derived from an EMBL/GenBank/DDBJ whole genome shotgun (WGS) entry which is preliminary data.</text>
</comment>
<sequence>MGRSPVFLYEDHTGKPGPEDYPLFRGINLSDGKRSDRSAHPTVSRPHSVFSGRPQFAIRVRRTHDECPHTNVKRQRPPPCTSPKAVTVPPGPPCPAPEPCPAPHTPPFTWAPDGLPGFGQLSLSEGRGFGGVSQTSHTWGCPNSSDSRGWALICSVTPRPCRKWAIFPHPQGFAATSPELASAIQALWHRIALSIHKKNVTLILDCRKKTTKFLDRSDHPVIDVNGIIVFGTRILDEEVFEVSRTADHAPHRTHQRTPRMEPPRPPLEMAPRAGTICCFAVVTVVSVGQDPLLLS</sequence>
<protein>
    <submittedName>
        <fullName evidence="2">Uncharacterized protein</fullName>
    </submittedName>
</protein>
<dbReference type="InterPro" id="IPR013320">
    <property type="entry name" value="ConA-like_dom_sf"/>
</dbReference>
<accession>A0ABQ9WG13</accession>
<evidence type="ECO:0000256" key="1">
    <source>
        <dbReference type="SAM" id="MobiDB-lite"/>
    </source>
</evidence>
<dbReference type="EMBL" id="JASSZA010000001">
    <property type="protein sequence ID" value="KAK2120586.1"/>
    <property type="molecule type" value="Genomic_DNA"/>
</dbReference>
<reference evidence="2 3" key="1">
    <citation type="submission" date="2023-05" db="EMBL/GenBank/DDBJ databases">
        <title>B98-5 Cell Line De Novo Hybrid Assembly: An Optical Mapping Approach.</title>
        <authorList>
            <person name="Kananen K."/>
            <person name="Auerbach J.A."/>
            <person name="Kautto E."/>
            <person name="Blachly J.S."/>
        </authorList>
    </citation>
    <scope>NUCLEOTIDE SEQUENCE [LARGE SCALE GENOMIC DNA]</scope>
    <source>
        <strain evidence="2">B95-8</strain>
        <tissue evidence="2">Cell line</tissue>
    </source>
</reference>
<evidence type="ECO:0000313" key="3">
    <source>
        <dbReference type="Proteomes" id="UP001266305"/>
    </source>
</evidence>
<feature type="compositionally biased region" description="Basic and acidic residues" evidence="1">
    <location>
        <begin position="9"/>
        <end position="18"/>
    </location>
</feature>
<name>A0ABQ9WG13_SAGOE</name>
<feature type="region of interest" description="Disordered" evidence="1">
    <location>
        <begin position="1"/>
        <end position="54"/>
    </location>
</feature>
<proteinExistence type="predicted"/>
<organism evidence="2 3">
    <name type="scientific">Saguinus oedipus</name>
    <name type="common">Cotton-top tamarin</name>
    <name type="synonym">Oedipomidas oedipus</name>
    <dbReference type="NCBI Taxonomy" id="9490"/>
    <lineage>
        <taxon>Eukaryota</taxon>
        <taxon>Metazoa</taxon>
        <taxon>Chordata</taxon>
        <taxon>Craniata</taxon>
        <taxon>Vertebrata</taxon>
        <taxon>Euteleostomi</taxon>
        <taxon>Mammalia</taxon>
        <taxon>Eutheria</taxon>
        <taxon>Euarchontoglires</taxon>
        <taxon>Primates</taxon>
        <taxon>Haplorrhini</taxon>
        <taxon>Platyrrhini</taxon>
        <taxon>Cebidae</taxon>
        <taxon>Callitrichinae</taxon>
        <taxon>Saguinus</taxon>
    </lineage>
</organism>
<evidence type="ECO:0000313" key="2">
    <source>
        <dbReference type="EMBL" id="KAK2120586.1"/>
    </source>
</evidence>
<feature type="region of interest" description="Disordered" evidence="1">
    <location>
        <begin position="245"/>
        <end position="264"/>
    </location>
</feature>
<keyword evidence="3" id="KW-1185">Reference proteome</keyword>
<dbReference type="Gene3D" id="2.60.120.200">
    <property type="match status" value="1"/>
</dbReference>
<gene>
    <name evidence="2" type="ORF">P7K49_001972</name>
</gene>
<dbReference type="Proteomes" id="UP001266305">
    <property type="component" value="Unassembled WGS sequence"/>
</dbReference>
<dbReference type="SUPFAM" id="SSF49899">
    <property type="entry name" value="Concanavalin A-like lectins/glucanases"/>
    <property type="match status" value="1"/>
</dbReference>